<evidence type="ECO:0000256" key="6">
    <source>
        <dbReference type="ARBA" id="ARBA00022989"/>
    </source>
</evidence>
<evidence type="ECO:0000256" key="8">
    <source>
        <dbReference type="ARBA" id="ARBA00023065"/>
    </source>
</evidence>
<comment type="function">
    <text evidence="11">Na(+)/H(+) antiporter that extrudes sodium in exchange for external protons.</text>
</comment>
<feature type="transmembrane region" description="Helical" evidence="11">
    <location>
        <begin position="148"/>
        <end position="167"/>
    </location>
</feature>
<dbReference type="GO" id="GO:0015385">
    <property type="term" value="F:sodium:proton antiporter activity"/>
    <property type="evidence" value="ECO:0007669"/>
    <property type="project" value="TreeGrafter"/>
</dbReference>
<evidence type="ECO:0000256" key="2">
    <source>
        <dbReference type="ARBA" id="ARBA00022448"/>
    </source>
</evidence>
<feature type="transmembrane region" description="Helical" evidence="11">
    <location>
        <begin position="116"/>
        <end position="136"/>
    </location>
</feature>
<dbReference type="STRING" id="36807.Mlaev_01495"/>
<feature type="transmembrane region" description="Helical" evidence="11">
    <location>
        <begin position="313"/>
        <end position="335"/>
    </location>
</feature>
<evidence type="ECO:0000256" key="4">
    <source>
        <dbReference type="ARBA" id="ARBA00022475"/>
    </source>
</evidence>
<evidence type="ECO:0000256" key="10">
    <source>
        <dbReference type="ARBA" id="ARBA00023201"/>
    </source>
</evidence>
<feature type="transmembrane region" description="Helical" evidence="11">
    <location>
        <begin position="59"/>
        <end position="76"/>
    </location>
</feature>
<reference evidence="12 13" key="1">
    <citation type="submission" date="2016-01" db="EMBL/GenBank/DDBJ databases">
        <title>Draft genome sequences of Microbacterium laevaniformans LCDC 91-0039 and the type strain of Microbacterium hominis LCDC 84-209.</title>
        <authorList>
            <person name="Bernier A.-M."/>
            <person name="Bernard K."/>
        </authorList>
    </citation>
    <scope>NUCLEOTIDE SEQUENCE [LARGE SCALE GENOMIC DNA]</scope>
    <source>
        <strain evidence="12 13">LCDC 91-0039</strain>
    </source>
</reference>
<dbReference type="InterPro" id="IPR023171">
    <property type="entry name" value="Na/H_antiporter_dom_sf"/>
</dbReference>
<feature type="transmembrane region" description="Helical" evidence="11">
    <location>
        <begin position="350"/>
        <end position="371"/>
    </location>
</feature>
<evidence type="ECO:0000256" key="3">
    <source>
        <dbReference type="ARBA" id="ARBA00022449"/>
    </source>
</evidence>
<dbReference type="GO" id="GO:0005886">
    <property type="term" value="C:plasma membrane"/>
    <property type="evidence" value="ECO:0007669"/>
    <property type="project" value="UniProtKB-SubCell"/>
</dbReference>
<dbReference type="PATRIC" id="fig|36807.3.peg.1516"/>
<evidence type="ECO:0000256" key="5">
    <source>
        <dbReference type="ARBA" id="ARBA00022692"/>
    </source>
</evidence>
<feature type="transmembrane region" description="Helical" evidence="11">
    <location>
        <begin position="88"/>
        <end position="110"/>
    </location>
</feature>
<feature type="transmembrane region" description="Helical" evidence="11">
    <location>
        <begin position="200"/>
        <end position="216"/>
    </location>
</feature>
<evidence type="ECO:0000256" key="7">
    <source>
        <dbReference type="ARBA" id="ARBA00023053"/>
    </source>
</evidence>
<name>A0A150HE70_9MICO</name>
<keyword evidence="3 11" id="KW-0050">Antiport</keyword>
<comment type="subcellular location">
    <subcellularLocation>
        <location evidence="1">Cell inner membrane</location>
        <topology evidence="1">Multi-pass membrane protein</topology>
    </subcellularLocation>
    <subcellularLocation>
        <location evidence="11">Cell membrane</location>
        <topology evidence="11">Multi-pass membrane protein</topology>
    </subcellularLocation>
</comment>
<keyword evidence="9 11" id="KW-0472">Membrane</keyword>
<keyword evidence="5 11" id="KW-0812">Transmembrane</keyword>
<protein>
    <recommendedName>
        <fullName evidence="11">Na(+)/H(+) antiporter NhaA</fullName>
    </recommendedName>
    <alternativeName>
        <fullName evidence="11">Sodium/proton antiporter NhaA</fullName>
    </alternativeName>
</protein>
<keyword evidence="13" id="KW-1185">Reference proteome</keyword>
<feature type="transmembrane region" description="Helical" evidence="11">
    <location>
        <begin position="252"/>
        <end position="272"/>
    </location>
</feature>
<dbReference type="InterPro" id="IPR004670">
    <property type="entry name" value="NhaA"/>
</dbReference>
<comment type="catalytic activity">
    <reaction evidence="11">
        <text>Na(+)(in) + 2 H(+)(out) = Na(+)(out) + 2 H(+)(in)</text>
        <dbReference type="Rhea" id="RHEA:29251"/>
        <dbReference type="ChEBI" id="CHEBI:15378"/>
        <dbReference type="ChEBI" id="CHEBI:29101"/>
    </reaction>
</comment>
<dbReference type="Gene3D" id="1.20.1530.10">
    <property type="entry name" value="Na+/H+ antiporter like domain"/>
    <property type="match status" value="1"/>
</dbReference>
<proteinExistence type="inferred from homology"/>
<keyword evidence="8 11" id="KW-0406">Ion transport</keyword>
<feature type="transmembrane region" description="Helical" evidence="11">
    <location>
        <begin position="173"/>
        <end position="193"/>
    </location>
</feature>
<dbReference type="RefSeq" id="WP_061683027.1">
    <property type="nucleotide sequence ID" value="NZ_LRAD01000032.1"/>
</dbReference>
<evidence type="ECO:0000313" key="12">
    <source>
        <dbReference type="EMBL" id="KXZ60417.1"/>
    </source>
</evidence>
<dbReference type="EMBL" id="LRAD01000032">
    <property type="protein sequence ID" value="KXZ60417.1"/>
    <property type="molecule type" value="Genomic_DNA"/>
</dbReference>
<dbReference type="GO" id="GO:0006885">
    <property type="term" value="P:regulation of pH"/>
    <property type="evidence" value="ECO:0007669"/>
    <property type="project" value="InterPro"/>
</dbReference>
<dbReference type="HAMAP" id="MF_01844">
    <property type="entry name" value="NhaA"/>
    <property type="match status" value="1"/>
</dbReference>
<gene>
    <name evidence="11 12" type="primary">nhaA</name>
    <name evidence="12" type="ORF">Mlaev_01495</name>
</gene>
<accession>A0A150HE70</accession>
<evidence type="ECO:0000256" key="1">
    <source>
        <dbReference type="ARBA" id="ARBA00004429"/>
    </source>
</evidence>
<evidence type="ECO:0000256" key="11">
    <source>
        <dbReference type="HAMAP-Rule" id="MF_01844"/>
    </source>
</evidence>
<evidence type="ECO:0000256" key="9">
    <source>
        <dbReference type="ARBA" id="ARBA00023136"/>
    </source>
</evidence>
<keyword evidence="6 11" id="KW-1133">Transmembrane helix</keyword>
<dbReference type="AlphaFoldDB" id="A0A150HE70"/>
<keyword evidence="10 11" id="KW-0739">Sodium transport</keyword>
<keyword evidence="2 11" id="KW-0813">Transport</keyword>
<dbReference type="Proteomes" id="UP000075357">
    <property type="component" value="Unassembled WGS sequence"/>
</dbReference>
<dbReference type="PANTHER" id="PTHR30341">
    <property type="entry name" value="SODIUM ION/PROTON ANTIPORTER NHAA-RELATED"/>
    <property type="match status" value="1"/>
</dbReference>
<feature type="transmembrane region" description="Helical" evidence="11">
    <location>
        <begin position="278"/>
        <end position="301"/>
    </location>
</feature>
<evidence type="ECO:0000313" key="13">
    <source>
        <dbReference type="Proteomes" id="UP000075357"/>
    </source>
</evidence>
<dbReference type="Pfam" id="PF06965">
    <property type="entry name" value="Na_H_antiport_1"/>
    <property type="match status" value="1"/>
</dbReference>
<dbReference type="PANTHER" id="PTHR30341:SF0">
    <property type="entry name" value="NA(+)_H(+) ANTIPORTER NHAA"/>
    <property type="match status" value="1"/>
</dbReference>
<keyword evidence="7 11" id="KW-0915">Sodium</keyword>
<comment type="caution">
    <text evidence="12">The sequence shown here is derived from an EMBL/GenBank/DDBJ whole genome shotgun (WGS) entry which is preliminary data.</text>
</comment>
<sequence>MSLLRSARFPAVLLLVAASIGLVLANSAAAPIAFAVADDAHIGIPGVIDLSVRHWISDGLLAVFFFVAAVELQFELTSGQLASPRRAVLPAIAAAGGVIVPVVLYVLIAGGEATSAGWPIPTATDIAFALGVLAVFGRGLPSGVRIFLLALAILDDIVGIVFIAVLFTADVDFAMMLLALVFVVVFAACSRLLDTRARPVAVVGLVASAIGTWYAVHESGVHATIAGVVLGLAMAQQPALRARHALEPWVNAIVLPLFALCAALVAIPAVSAGELSPAFWGVLVALPVGKIIGIAVAGALAQHLLRVPKTDRLAGGDLLAAGALGGIGFTVSLLLSELAFSGAPDIRDQATLGVLAGSALSLVIAGILVSWRAWHHRRRSTATV</sequence>
<comment type="similarity">
    <text evidence="11">Belongs to the NhaA Na(+)/H(+) (TC 2.A.33) antiporter family.</text>
</comment>
<feature type="transmembrane region" description="Helical" evidence="11">
    <location>
        <begin position="222"/>
        <end position="240"/>
    </location>
</feature>
<keyword evidence="4 11" id="KW-1003">Cell membrane</keyword>
<organism evidence="12 13">
    <name type="scientific">Microbacterium laevaniformans</name>
    <dbReference type="NCBI Taxonomy" id="36807"/>
    <lineage>
        <taxon>Bacteria</taxon>
        <taxon>Bacillati</taxon>
        <taxon>Actinomycetota</taxon>
        <taxon>Actinomycetes</taxon>
        <taxon>Micrococcales</taxon>
        <taxon>Microbacteriaceae</taxon>
        <taxon>Microbacterium</taxon>
    </lineage>
</organism>